<proteinExistence type="predicted"/>
<protein>
    <submittedName>
        <fullName evidence="1">Uncharacterized protein</fullName>
    </submittedName>
</protein>
<organism evidence="2">
    <name type="scientific">Caenorhabditis remanei</name>
    <name type="common">Caenorhabditis vulgaris</name>
    <dbReference type="NCBI Taxonomy" id="31234"/>
    <lineage>
        <taxon>Eukaryota</taxon>
        <taxon>Metazoa</taxon>
        <taxon>Ecdysozoa</taxon>
        <taxon>Nematoda</taxon>
        <taxon>Chromadorea</taxon>
        <taxon>Rhabditida</taxon>
        <taxon>Rhabditina</taxon>
        <taxon>Rhabditomorpha</taxon>
        <taxon>Rhabditoidea</taxon>
        <taxon>Rhabditidae</taxon>
        <taxon>Peloderinae</taxon>
        <taxon>Caenorhabditis</taxon>
    </lineage>
</organism>
<name>E3NPP2_CAERE</name>
<dbReference type="AlphaFoldDB" id="E3NPP2"/>
<evidence type="ECO:0000313" key="1">
    <source>
        <dbReference type="EMBL" id="EFP13598.1"/>
    </source>
</evidence>
<reference evidence="1" key="1">
    <citation type="submission" date="2007-07" db="EMBL/GenBank/DDBJ databases">
        <title>PCAP assembly of the Caenorhabditis remanei genome.</title>
        <authorList>
            <consortium name="The Caenorhabditis remanei Sequencing Consortium"/>
            <person name="Wilson R.K."/>
        </authorList>
    </citation>
    <scope>NUCLEOTIDE SEQUENCE [LARGE SCALE GENOMIC DNA]</scope>
    <source>
        <strain evidence="1">PB4641</strain>
    </source>
</reference>
<evidence type="ECO:0000313" key="2">
    <source>
        <dbReference type="Proteomes" id="UP000008281"/>
    </source>
</evidence>
<gene>
    <name evidence="1" type="ORF">CRE_23227</name>
</gene>
<dbReference type="OrthoDB" id="10460085at2759"/>
<dbReference type="InParanoid" id="E3NPP2"/>
<dbReference type="Proteomes" id="UP000008281">
    <property type="component" value="Unassembled WGS sequence"/>
</dbReference>
<dbReference type="EMBL" id="DS269405">
    <property type="protein sequence ID" value="EFP13598.1"/>
    <property type="molecule type" value="Genomic_DNA"/>
</dbReference>
<dbReference type="HOGENOM" id="CLU_2544788_0_0_1"/>
<accession>E3NPP2</accession>
<sequence length="83" mass="9618">MRSQSLSNCFQYNFSFTAFFLHYLGINELELDNNVWCDDFSTLKCLASWDSIAAKKKTYRMLSLARAAYLSKDGFHSCLREAL</sequence>
<keyword evidence="2" id="KW-1185">Reference proteome</keyword>